<feature type="domain" description="BTB" evidence="1">
    <location>
        <begin position="23"/>
        <end position="96"/>
    </location>
</feature>
<dbReference type="InterPro" id="IPR000210">
    <property type="entry name" value="BTB/POZ_dom"/>
</dbReference>
<dbReference type="InterPro" id="IPR006571">
    <property type="entry name" value="TLDc_dom"/>
</dbReference>
<dbReference type="SUPFAM" id="SSF54695">
    <property type="entry name" value="POZ domain"/>
    <property type="match status" value="1"/>
</dbReference>
<dbReference type="PANTHER" id="PTHR24410:SF23">
    <property type="entry name" value="BTB DOMAIN-CONTAINING PROTEIN-RELATED"/>
    <property type="match status" value="1"/>
</dbReference>
<dbReference type="PROSITE" id="PS50097">
    <property type="entry name" value="BTB"/>
    <property type="match status" value="1"/>
</dbReference>
<dbReference type="AlphaFoldDB" id="A0A2Z6RQQ9"/>
<organism evidence="2 3">
    <name type="scientific">Rhizophagus clarus</name>
    <dbReference type="NCBI Taxonomy" id="94130"/>
    <lineage>
        <taxon>Eukaryota</taxon>
        <taxon>Fungi</taxon>
        <taxon>Fungi incertae sedis</taxon>
        <taxon>Mucoromycota</taxon>
        <taxon>Glomeromycotina</taxon>
        <taxon>Glomeromycetes</taxon>
        <taxon>Glomerales</taxon>
        <taxon>Glomeraceae</taxon>
        <taxon>Rhizophagus</taxon>
    </lineage>
</organism>
<dbReference type="InterPro" id="IPR011333">
    <property type="entry name" value="SKP1/BTB/POZ_sf"/>
</dbReference>
<gene>
    <name evidence="2" type="ORF">RclHR1_23710001</name>
</gene>
<accession>A0A2Z6RQQ9</accession>
<keyword evidence="3" id="KW-1185">Reference proteome</keyword>
<protein>
    <recommendedName>
        <fullName evidence="1">BTB domain-containing protein</fullName>
    </recommendedName>
</protein>
<evidence type="ECO:0000259" key="1">
    <source>
        <dbReference type="PROSITE" id="PS50097"/>
    </source>
</evidence>
<comment type="caution">
    <text evidence="2">The sequence shown here is derived from an EMBL/GenBank/DDBJ whole genome shotgun (WGS) entry which is preliminary data.</text>
</comment>
<dbReference type="InterPro" id="IPR051481">
    <property type="entry name" value="BTB-POZ/Galectin-3-binding"/>
</dbReference>
<reference evidence="2 3" key="1">
    <citation type="submission" date="2017-11" db="EMBL/GenBank/DDBJ databases">
        <title>The genome of Rhizophagus clarus HR1 reveals common genetic basis of auxotrophy among arbuscular mycorrhizal fungi.</title>
        <authorList>
            <person name="Kobayashi Y."/>
        </authorList>
    </citation>
    <scope>NUCLEOTIDE SEQUENCE [LARGE SCALE GENOMIC DNA]</scope>
    <source>
        <strain evidence="2 3">HR1</strain>
    </source>
</reference>
<name>A0A2Z6RQQ9_9GLOM</name>
<sequence length="342" mass="40485">MISKFWKELSNDYEKLFETEIGYDVIIYAGEEPNIKEIHAHSNILCIRSKYFHRAFSNEWAEKKDEKFIFRKPNISPHLFDIILRFIYFTKKECPENVYKNGYSGNIELKNLQRSDVLKLLISVDELNIQQLISHVQEYLIKHQTEFLHQNPSGILETIYQHETFTDLWNFCLEKIYLIHDLLEFHIVPNIKPRTNISQSRKPNLKLDSTLIQSDHIPLFASWIDRKDSSHHNYKNVPYNFKLLYHSGQDGFNAKSFHRNCDNKGATIWVAIIQGYVKTSGYAICCDNNQDPHMGFFTCYGDNKWINHDIDERCYPNIDIPNKYNTPIFAVENYEVFQVVKK</sequence>
<evidence type="ECO:0000313" key="3">
    <source>
        <dbReference type="Proteomes" id="UP000247702"/>
    </source>
</evidence>
<dbReference type="Proteomes" id="UP000247702">
    <property type="component" value="Unassembled WGS sequence"/>
</dbReference>
<evidence type="ECO:0000313" key="2">
    <source>
        <dbReference type="EMBL" id="GBB94526.1"/>
    </source>
</evidence>
<dbReference type="PANTHER" id="PTHR24410">
    <property type="entry name" value="HL07962P-RELATED"/>
    <property type="match status" value="1"/>
</dbReference>
<dbReference type="Pfam" id="PF07534">
    <property type="entry name" value="TLD"/>
    <property type="match status" value="1"/>
</dbReference>
<dbReference type="CDD" id="cd18186">
    <property type="entry name" value="BTB_POZ_ZBTB_KLHL-like"/>
    <property type="match status" value="1"/>
</dbReference>
<dbReference type="Pfam" id="PF00651">
    <property type="entry name" value="BTB"/>
    <property type="match status" value="1"/>
</dbReference>
<dbReference type="Gene3D" id="3.30.710.10">
    <property type="entry name" value="Potassium Channel Kv1.1, Chain A"/>
    <property type="match status" value="1"/>
</dbReference>
<proteinExistence type="predicted"/>
<dbReference type="EMBL" id="BEXD01001526">
    <property type="protein sequence ID" value="GBB94526.1"/>
    <property type="molecule type" value="Genomic_DNA"/>
</dbReference>
<dbReference type="SMART" id="SM00225">
    <property type="entry name" value="BTB"/>
    <property type="match status" value="1"/>
</dbReference>